<dbReference type="EMBL" id="BAABFX010000022">
    <property type="protein sequence ID" value="GAA4393232.1"/>
    <property type="molecule type" value="Genomic_DNA"/>
</dbReference>
<accession>A0ABP8JML8</accession>
<evidence type="ECO:0000313" key="1">
    <source>
        <dbReference type="EMBL" id="GAA4393232.1"/>
    </source>
</evidence>
<evidence type="ECO:0000313" key="2">
    <source>
        <dbReference type="Proteomes" id="UP001500390"/>
    </source>
</evidence>
<name>A0ABP8JML8_9MICO</name>
<dbReference type="Proteomes" id="UP001500390">
    <property type="component" value="Unassembled WGS sequence"/>
</dbReference>
<proteinExistence type="predicted"/>
<keyword evidence="2" id="KW-1185">Reference proteome</keyword>
<gene>
    <name evidence="1" type="ORF">GCM10023153_13000</name>
</gene>
<organism evidence="1 2">
    <name type="scientific">Ornithinibacter aureus</name>
    <dbReference type="NCBI Taxonomy" id="622664"/>
    <lineage>
        <taxon>Bacteria</taxon>
        <taxon>Bacillati</taxon>
        <taxon>Actinomycetota</taxon>
        <taxon>Actinomycetes</taxon>
        <taxon>Micrococcales</taxon>
        <taxon>Intrasporangiaceae</taxon>
        <taxon>Ornithinibacter</taxon>
    </lineage>
</organism>
<sequence>MLLAHALTVGQARSRLAALADRAVTIEASSGYEGVLLRLDAIHGEDIPAIHTVETHDRDELFALAQGAIEDLTGHGLDPLTVELVLDLLHAARGLDEPDEH</sequence>
<dbReference type="RefSeq" id="WP_159902681.1">
    <property type="nucleotide sequence ID" value="NZ_BAABFX010000022.1"/>
</dbReference>
<comment type="caution">
    <text evidence="1">The sequence shown here is derived from an EMBL/GenBank/DDBJ whole genome shotgun (WGS) entry which is preliminary data.</text>
</comment>
<protein>
    <submittedName>
        <fullName evidence="1">Uncharacterized protein</fullName>
    </submittedName>
</protein>
<reference evidence="2" key="1">
    <citation type="journal article" date="2019" name="Int. J. Syst. Evol. Microbiol.">
        <title>The Global Catalogue of Microorganisms (GCM) 10K type strain sequencing project: providing services to taxonomists for standard genome sequencing and annotation.</title>
        <authorList>
            <consortium name="The Broad Institute Genomics Platform"/>
            <consortium name="The Broad Institute Genome Sequencing Center for Infectious Disease"/>
            <person name="Wu L."/>
            <person name="Ma J."/>
        </authorList>
    </citation>
    <scope>NUCLEOTIDE SEQUENCE [LARGE SCALE GENOMIC DNA]</scope>
    <source>
        <strain evidence="2">JCM 17738</strain>
    </source>
</reference>